<dbReference type="Proteomes" id="UP001066276">
    <property type="component" value="Chromosome 10"/>
</dbReference>
<evidence type="ECO:0000256" key="1">
    <source>
        <dbReference type="SAM" id="MobiDB-lite"/>
    </source>
</evidence>
<organism evidence="2 3">
    <name type="scientific">Pleurodeles waltl</name>
    <name type="common">Iberian ribbed newt</name>
    <dbReference type="NCBI Taxonomy" id="8319"/>
    <lineage>
        <taxon>Eukaryota</taxon>
        <taxon>Metazoa</taxon>
        <taxon>Chordata</taxon>
        <taxon>Craniata</taxon>
        <taxon>Vertebrata</taxon>
        <taxon>Euteleostomi</taxon>
        <taxon>Amphibia</taxon>
        <taxon>Batrachia</taxon>
        <taxon>Caudata</taxon>
        <taxon>Salamandroidea</taxon>
        <taxon>Salamandridae</taxon>
        <taxon>Pleurodelinae</taxon>
        <taxon>Pleurodeles</taxon>
    </lineage>
</organism>
<feature type="compositionally biased region" description="Basic residues" evidence="1">
    <location>
        <begin position="22"/>
        <end position="38"/>
    </location>
</feature>
<gene>
    <name evidence="2" type="ORF">NDU88_001848</name>
</gene>
<name>A0AAV7LZT2_PLEWA</name>
<keyword evidence="3" id="KW-1185">Reference proteome</keyword>
<feature type="region of interest" description="Disordered" evidence="1">
    <location>
        <begin position="1"/>
        <end position="125"/>
    </location>
</feature>
<comment type="caution">
    <text evidence="2">The sequence shown here is derived from an EMBL/GenBank/DDBJ whole genome shotgun (WGS) entry which is preliminary data.</text>
</comment>
<evidence type="ECO:0000313" key="3">
    <source>
        <dbReference type="Proteomes" id="UP001066276"/>
    </source>
</evidence>
<reference evidence="2" key="1">
    <citation type="journal article" date="2022" name="bioRxiv">
        <title>Sequencing and chromosome-scale assembly of the giantPleurodeles waltlgenome.</title>
        <authorList>
            <person name="Brown T."/>
            <person name="Elewa A."/>
            <person name="Iarovenko S."/>
            <person name="Subramanian E."/>
            <person name="Araus A.J."/>
            <person name="Petzold A."/>
            <person name="Susuki M."/>
            <person name="Suzuki K.-i.T."/>
            <person name="Hayashi T."/>
            <person name="Toyoda A."/>
            <person name="Oliveira C."/>
            <person name="Osipova E."/>
            <person name="Leigh N.D."/>
            <person name="Simon A."/>
            <person name="Yun M.H."/>
        </authorList>
    </citation>
    <scope>NUCLEOTIDE SEQUENCE</scope>
    <source>
        <strain evidence="2">20211129_DDA</strain>
        <tissue evidence="2">Liver</tissue>
    </source>
</reference>
<accession>A0AAV7LZT2</accession>
<proteinExistence type="predicted"/>
<evidence type="ECO:0000313" key="2">
    <source>
        <dbReference type="EMBL" id="KAJ1096716.1"/>
    </source>
</evidence>
<protein>
    <submittedName>
        <fullName evidence="2">Uncharacterized protein</fullName>
    </submittedName>
</protein>
<dbReference type="AlphaFoldDB" id="A0AAV7LZT2"/>
<sequence length="125" mass="13049">MPITAPAVIEGSRAADGPGRCSRPKVQRRRTRSSKVRSKMGGAAAGRFRPAPLLKAVHPGSARGSRTPGRVSGLSPLRLPTGPNVHSRPAGIRQRALRAHRSRNGNGPRSAGRSPITEITAAPAS</sequence>
<dbReference type="EMBL" id="JANPWB010000014">
    <property type="protein sequence ID" value="KAJ1096716.1"/>
    <property type="molecule type" value="Genomic_DNA"/>
</dbReference>